<feature type="transmembrane region" description="Helical" evidence="7">
    <location>
        <begin position="83"/>
        <end position="109"/>
    </location>
</feature>
<dbReference type="GO" id="GO:0015171">
    <property type="term" value="F:amino acid transmembrane transporter activity"/>
    <property type="evidence" value="ECO:0007669"/>
    <property type="project" value="TreeGrafter"/>
</dbReference>
<feature type="transmembrane region" description="Helical" evidence="7">
    <location>
        <begin position="188"/>
        <end position="208"/>
    </location>
</feature>
<dbReference type="AlphaFoldDB" id="A0A316ZHT6"/>
<dbReference type="PIRSF" id="PIRSF006060">
    <property type="entry name" value="AA_transporter"/>
    <property type="match status" value="1"/>
</dbReference>
<feature type="transmembrane region" description="Helical" evidence="7">
    <location>
        <begin position="481"/>
        <end position="503"/>
    </location>
</feature>
<accession>A0A316ZHT6</accession>
<dbReference type="PANTHER" id="PTHR43341:SF20">
    <property type="entry name" value="AAT FAMILY AMINO ACID TRANSPORTER"/>
    <property type="match status" value="1"/>
</dbReference>
<sequence length="546" mass="59453">MSLHSDEKITPSAEEKAGPGFVESKEYADADTNAFGQKDGEQLRHDALLPRHVAMISIGGVIGTGLFIGTGNSLANGGPVGLWLGYISMATVCYAMMQPLGIMVSYMPVPGGHIKLAERFISPSMSFAMGWLYWFNWTIILPAEVTAAAVLISFWSPDTSPAIWMSIALLVIIGINFLGTRAFGECEFWFASIKIICIVGLIILSFAIDVGAGDQGVLGFRYWRRPGPFVFYNGVPGSLGQFLGYWSVLINSAFSFIGTEICAIAAGEAKNPRKTLPKAISRVWVRILGFYGTLAISVTCPSNEPDLILGSKTARSPFVIAIKLAGIKTLPSIVNACFVTSAVSAGSSDLYTSSRALYGLAIAGQAPRIFAKTTKGGLPWVALLVGVAISSLSYMSVSAGGGKVFGWFSNLTSICGMLTWTCIGLLYIRFHAAIKVQNFDQSLLPFKHKGAIFLAWYVVIWTSLIMLFCGFHVFLAGNWDLATFITSYLPIPLFFILLGVTWWRDGCKAWVRPEDMDLYSGVQEIIDAEVEEPPPKNLWEKIWQKV</sequence>
<dbReference type="GO" id="GO:0016020">
    <property type="term" value="C:membrane"/>
    <property type="evidence" value="ECO:0007669"/>
    <property type="project" value="UniProtKB-SubCell"/>
</dbReference>
<feature type="transmembrane region" description="Helical" evidence="7">
    <location>
        <begin position="161"/>
        <end position="179"/>
    </location>
</feature>
<dbReference type="InterPro" id="IPR004841">
    <property type="entry name" value="AA-permease/SLC12A_dom"/>
</dbReference>
<evidence type="ECO:0000256" key="3">
    <source>
        <dbReference type="ARBA" id="ARBA00022692"/>
    </source>
</evidence>
<evidence type="ECO:0000313" key="9">
    <source>
        <dbReference type="EMBL" id="PWO00493.1"/>
    </source>
</evidence>
<organism evidence="9 10">
    <name type="scientific">Tilletiopsis washingtonensis</name>
    <dbReference type="NCBI Taxonomy" id="58919"/>
    <lineage>
        <taxon>Eukaryota</taxon>
        <taxon>Fungi</taxon>
        <taxon>Dikarya</taxon>
        <taxon>Basidiomycota</taxon>
        <taxon>Ustilaginomycotina</taxon>
        <taxon>Exobasidiomycetes</taxon>
        <taxon>Entylomatales</taxon>
        <taxon>Entylomatales incertae sedis</taxon>
        <taxon>Tilletiopsis</taxon>
    </lineage>
</organism>
<evidence type="ECO:0000259" key="8">
    <source>
        <dbReference type="Pfam" id="PF00324"/>
    </source>
</evidence>
<dbReference type="OrthoDB" id="10062876at2759"/>
<keyword evidence="3 7" id="KW-0812">Transmembrane</keyword>
<dbReference type="GeneID" id="37271234"/>
<keyword evidence="5 7" id="KW-0472">Membrane</keyword>
<dbReference type="EMBL" id="KZ819285">
    <property type="protein sequence ID" value="PWO00493.1"/>
    <property type="molecule type" value="Genomic_DNA"/>
</dbReference>
<evidence type="ECO:0000256" key="6">
    <source>
        <dbReference type="SAM" id="MobiDB-lite"/>
    </source>
</evidence>
<protein>
    <submittedName>
        <fullName evidence="9">Putative general amino acid permease</fullName>
    </submittedName>
</protein>
<dbReference type="Gene3D" id="1.20.1740.10">
    <property type="entry name" value="Amino acid/polyamine transporter I"/>
    <property type="match status" value="1"/>
</dbReference>
<feature type="region of interest" description="Disordered" evidence="6">
    <location>
        <begin position="1"/>
        <end position="22"/>
    </location>
</feature>
<keyword evidence="10" id="KW-1185">Reference proteome</keyword>
<evidence type="ECO:0000256" key="1">
    <source>
        <dbReference type="ARBA" id="ARBA00004141"/>
    </source>
</evidence>
<dbReference type="InterPro" id="IPR050524">
    <property type="entry name" value="APC_YAT"/>
</dbReference>
<feature type="transmembrane region" description="Helical" evidence="7">
    <location>
        <begin position="53"/>
        <end position="71"/>
    </location>
</feature>
<keyword evidence="4 7" id="KW-1133">Transmembrane helix</keyword>
<evidence type="ECO:0000256" key="5">
    <source>
        <dbReference type="ARBA" id="ARBA00023136"/>
    </source>
</evidence>
<comment type="subcellular location">
    <subcellularLocation>
        <location evidence="1">Membrane</location>
        <topology evidence="1">Multi-pass membrane protein</topology>
    </subcellularLocation>
</comment>
<reference evidence="9 10" key="1">
    <citation type="journal article" date="2018" name="Mol. Biol. Evol.">
        <title>Broad Genomic Sampling Reveals a Smut Pathogenic Ancestry of the Fungal Clade Ustilaginomycotina.</title>
        <authorList>
            <person name="Kijpornyongpan T."/>
            <person name="Mondo S.J."/>
            <person name="Barry K."/>
            <person name="Sandor L."/>
            <person name="Lee J."/>
            <person name="Lipzen A."/>
            <person name="Pangilinan J."/>
            <person name="LaButti K."/>
            <person name="Hainaut M."/>
            <person name="Henrissat B."/>
            <person name="Grigoriev I.V."/>
            <person name="Spatafora J.W."/>
            <person name="Aime M.C."/>
        </authorList>
    </citation>
    <scope>NUCLEOTIDE SEQUENCE [LARGE SCALE GENOMIC DNA]</scope>
    <source>
        <strain evidence="9 10">MCA 4186</strain>
    </source>
</reference>
<feature type="transmembrane region" description="Helical" evidence="7">
    <location>
        <begin position="130"/>
        <end position="155"/>
    </location>
</feature>
<name>A0A316ZHT6_9BASI</name>
<dbReference type="Proteomes" id="UP000245946">
    <property type="component" value="Unassembled WGS sequence"/>
</dbReference>
<proteinExistence type="predicted"/>
<dbReference type="STRING" id="58919.A0A316ZHT6"/>
<dbReference type="FunFam" id="1.20.1740.10:FF:000001">
    <property type="entry name" value="Amino acid permease"/>
    <property type="match status" value="1"/>
</dbReference>
<gene>
    <name evidence="9" type="ORF">FA09DRAFT_333394</name>
</gene>
<dbReference type="RefSeq" id="XP_025600771.1">
    <property type="nucleotide sequence ID" value="XM_025743690.1"/>
</dbReference>
<evidence type="ECO:0000313" key="10">
    <source>
        <dbReference type="Proteomes" id="UP000245946"/>
    </source>
</evidence>
<evidence type="ECO:0000256" key="7">
    <source>
        <dbReference type="SAM" id="Phobius"/>
    </source>
</evidence>
<evidence type="ECO:0000256" key="4">
    <source>
        <dbReference type="ARBA" id="ARBA00022989"/>
    </source>
</evidence>
<dbReference type="PANTHER" id="PTHR43341">
    <property type="entry name" value="AMINO ACID PERMEASE"/>
    <property type="match status" value="1"/>
</dbReference>
<keyword evidence="2" id="KW-0813">Transport</keyword>
<evidence type="ECO:0000256" key="2">
    <source>
        <dbReference type="ARBA" id="ARBA00022448"/>
    </source>
</evidence>
<feature type="transmembrane region" description="Helical" evidence="7">
    <location>
        <begin position="243"/>
        <end position="266"/>
    </location>
</feature>
<feature type="transmembrane region" description="Helical" evidence="7">
    <location>
        <begin position="451"/>
        <end position="475"/>
    </location>
</feature>
<feature type="transmembrane region" description="Helical" evidence="7">
    <location>
        <begin position="407"/>
        <end position="430"/>
    </location>
</feature>
<feature type="transmembrane region" description="Helical" evidence="7">
    <location>
        <begin position="377"/>
        <end position="395"/>
    </location>
</feature>
<feature type="domain" description="Amino acid permease/ SLC12A" evidence="8">
    <location>
        <begin position="52"/>
        <end position="503"/>
    </location>
</feature>
<dbReference type="Pfam" id="PF00324">
    <property type="entry name" value="AA_permease"/>
    <property type="match status" value="1"/>
</dbReference>